<evidence type="ECO:0000313" key="2">
    <source>
        <dbReference type="Proteomes" id="UP000282076"/>
    </source>
</evidence>
<dbReference type="AlphaFoldDB" id="A0A494Y7E2"/>
<organism evidence="1 2">
    <name type="scientific">Cohnella endophytica</name>
    <dbReference type="NCBI Taxonomy" id="2419778"/>
    <lineage>
        <taxon>Bacteria</taxon>
        <taxon>Bacillati</taxon>
        <taxon>Bacillota</taxon>
        <taxon>Bacilli</taxon>
        <taxon>Bacillales</taxon>
        <taxon>Paenibacillaceae</taxon>
        <taxon>Cohnella</taxon>
    </lineage>
</organism>
<reference evidence="1 2" key="1">
    <citation type="submission" date="2018-10" db="EMBL/GenBank/DDBJ databases">
        <title>Cohnella sp. M2MS4P-1, whole genome shotgun sequence.</title>
        <authorList>
            <person name="Tuo L."/>
        </authorList>
    </citation>
    <scope>NUCLEOTIDE SEQUENCE [LARGE SCALE GENOMIC DNA]</scope>
    <source>
        <strain evidence="1 2">M2MS4P-1</strain>
    </source>
</reference>
<proteinExistence type="predicted"/>
<dbReference type="EMBL" id="RBZM01000001">
    <property type="protein sequence ID" value="RKP57993.1"/>
    <property type="molecule type" value="Genomic_DNA"/>
</dbReference>
<gene>
    <name evidence="1" type="ORF">D7Z26_00315</name>
</gene>
<keyword evidence="2" id="KW-1185">Reference proteome</keyword>
<evidence type="ECO:0008006" key="3">
    <source>
        <dbReference type="Google" id="ProtNLM"/>
    </source>
</evidence>
<protein>
    <recommendedName>
        <fullName evidence="3">DUF4352 domain-containing protein</fullName>
    </recommendedName>
</protein>
<comment type="caution">
    <text evidence="1">The sequence shown here is derived from an EMBL/GenBank/DDBJ whole genome shotgun (WGS) entry which is preliminary data.</text>
</comment>
<dbReference type="PROSITE" id="PS51257">
    <property type="entry name" value="PROKAR_LIPOPROTEIN"/>
    <property type="match status" value="1"/>
</dbReference>
<evidence type="ECO:0000313" key="1">
    <source>
        <dbReference type="EMBL" id="RKP57993.1"/>
    </source>
</evidence>
<sequence length="151" mass="17212">MEVKAPFKFLFSLLIIMIIITGCNTNKPITPNELDKINVEVIDRSEMPVGIAYTIKLSNESNHTIKQNNVFISYAIKTTNGSKGNEFKVEAKDNKLDIKPHEEVLLSAFTPIEELQGNDKIMMDECYLEIKGYVDRVEEVNHFGKTISIRF</sequence>
<dbReference type="RefSeq" id="WP_120973674.1">
    <property type="nucleotide sequence ID" value="NZ_RBZM01000001.1"/>
</dbReference>
<accession>A0A494Y7E2</accession>
<name>A0A494Y7E2_9BACL</name>
<dbReference type="Proteomes" id="UP000282076">
    <property type="component" value="Unassembled WGS sequence"/>
</dbReference>
<dbReference type="OrthoDB" id="2663729at2"/>